<reference evidence="1" key="1">
    <citation type="submission" date="2023-06" db="EMBL/GenBank/DDBJ databases">
        <title>Genome-scale phylogeny and comparative genomics of the fungal order Sordariales.</title>
        <authorList>
            <consortium name="Lawrence Berkeley National Laboratory"/>
            <person name="Hensen N."/>
            <person name="Bonometti L."/>
            <person name="Westerberg I."/>
            <person name="Brannstrom I.O."/>
            <person name="Guillou S."/>
            <person name="Cros-Aarteil S."/>
            <person name="Calhoun S."/>
            <person name="Haridas S."/>
            <person name="Kuo A."/>
            <person name="Mondo S."/>
            <person name="Pangilinan J."/>
            <person name="Riley R."/>
            <person name="LaButti K."/>
            <person name="Andreopoulos B."/>
            <person name="Lipzen A."/>
            <person name="Chen C."/>
            <person name="Yanf M."/>
            <person name="Daum C."/>
            <person name="Ng V."/>
            <person name="Clum A."/>
            <person name="Steindorff A."/>
            <person name="Ohm R."/>
            <person name="Martin F."/>
            <person name="Silar P."/>
            <person name="Natvig D."/>
            <person name="Lalanne C."/>
            <person name="Gautier V."/>
            <person name="Ament-velasquez S.L."/>
            <person name="Kruys A."/>
            <person name="Hutchinson M.I."/>
            <person name="Powell A.J."/>
            <person name="Barry K."/>
            <person name="Miller A.N."/>
            <person name="Grigoriev I.V."/>
            <person name="Debuchy R."/>
            <person name="Gladieux P."/>
            <person name="Thoren M.H."/>
            <person name="Johannesson H."/>
        </authorList>
    </citation>
    <scope>NUCLEOTIDE SEQUENCE</scope>
    <source>
        <strain evidence="1">SMH2392-1A</strain>
    </source>
</reference>
<gene>
    <name evidence="1" type="ORF">B0T26DRAFT_695861</name>
</gene>
<dbReference type="RefSeq" id="XP_060300698.1">
    <property type="nucleotide sequence ID" value="XM_060441320.1"/>
</dbReference>
<name>A0AA40B589_9PEZI</name>
<proteinExistence type="predicted"/>
<sequence length="66" mass="7265">MDALCCPATDASVDLRIWQVHRRQELKFQESSWPLSCATLSCATLSCAAWTTPPSYAARTAISFSL</sequence>
<dbReference type="Proteomes" id="UP001172101">
    <property type="component" value="Unassembled WGS sequence"/>
</dbReference>
<comment type="caution">
    <text evidence="1">The sequence shown here is derived from an EMBL/GenBank/DDBJ whole genome shotgun (WGS) entry which is preliminary data.</text>
</comment>
<dbReference type="EMBL" id="JAUIRO010000002">
    <property type="protein sequence ID" value="KAK0727843.1"/>
    <property type="molecule type" value="Genomic_DNA"/>
</dbReference>
<protein>
    <submittedName>
        <fullName evidence="1">Uncharacterized protein</fullName>
    </submittedName>
</protein>
<dbReference type="AlphaFoldDB" id="A0AA40B589"/>
<dbReference type="GeneID" id="85324590"/>
<organism evidence="1 2">
    <name type="scientific">Lasiosphaeria miniovina</name>
    <dbReference type="NCBI Taxonomy" id="1954250"/>
    <lineage>
        <taxon>Eukaryota</taxon>
        <taxon>Fungi</taxon>
        <taxon>Dikarya</taxon>
        <taxon>Ascomycota</taxon>
        <taxon>Pezizomycotina</taxon>
        <taxon>Sordariomycetes</taxon>
        <taxon>Sordariomycetidae</taxon>
        <taxon>Sordariales</taxon>
        <taxon>Lasiosphaeriaceae</taxon>
        <taxon>Lasiosphaeria</taxon>
    </lineage>
</organism>
<keyword evidence="2" id="KW-1185">Reference proteome</keyword>
<evidence type="ECO:0000313" key="2">
    <source>
        <dbReference type="Proteomes" id="UP001172101"/>
    </source>
</evidence>
<evidence type="ECO:0000313" key="1">
    <source>
        <dbReference type="EMBL" id="KAK0727843.1"/>
    </source>
</evidence>
<accession>A0AA40B589</accession>
<feature type="non-terminal residue" evidence="1">
    <location>
        <position position="66"/>
    </location>
</feature>